<protein>
    <submittedName>
        <fullName evidence="2">Ribonuclease H-like domain-containing protein</fullName>
    </submittedName>
</protein>
<dbReference type="EMBL" id="BKCJ010000327">
    <property type="protein sequence ID" value="GEU32168.1"/>
    <property type="molecule type" value="Genomic_DNA"/>
</dbReference>
<feature type="non-terminal residue" evidence="2">
    <location>
        <position position="61"/>
    </location>
</feature>
<accession>A0A6L2J591</accession>
<feature type="compositionally biased region" description="Polar residues" evidence="1">
    <location>
        <begin position="14"/>
        <end position="23"/>
    </location>
</feature>
<name>A0A6L2J591_TANCI</name>
<comment type="caution">
    <text evidence="2">The sequence shown here is derived from an EMBL/GenBank/DDBJ whole genome shotgun (WGS) entry which is preliminary data.</text>
</comment>
<proteinExistence type="predicted"/>
<gene>
    <name evidence="2" type="ORF">Tci_004146</name>
</gene>
<sequence>MEILEHAHRVGCNPSRTPVNTESMLGEGGTPVVDPTLYQSLAGSLQYLTFIRPNITYDVQQ</sequence>
<feature type="region of interest" description="Disordered" evidence="1">
    <location>
        <begin position="1"/>
        <end position="28"/>
    </location>
</feature>
<organism evidence="2">
    <name type="scientific">Tanacetum cinerariifolium</name>
    <name type="common">Dalmatian daisy</name>
    <name type="synonym">Chrysanthemum cinerariifolium</name>
    <dbReference type="NCBI Taxonomy" id="118510"/>
    <lineage>
        <taxon>Eukaryota</taxon>
        <taxon>Viridiplantae</taxon>
        <taxon>Streptophyta</taxon>
        <taxon>Embryophyta</taxon>
        <taxon>Tracheophyta</taxon>
        <taxon>Spermatophyta</taxon>
        <taxon>Magnoliopsida</taxon>
        <taxon>eudicotyledons</taxon>
        <taxon>Gunneridae</taxon>
        <taxon>Pentapetalae</taxon>
        <taxon>asterids</taxon>
        <taxon>campanulids</taxon>
        <taxon>Asterales</taxon>
        <taxon>Asteraceae</taxon>
        <taxon>Asteroideae</taxon>
        <taxon>Anthemideae</taxon>
        <taxon>Anthemidinae</taxon>
        <taxon>Tanacetum</taxon>
    </lineage>
</organism>
<reference evidence="2" key="1">
    <citation type="journal article" date="2019" name="Sci. Rep.">
        <title>Draft genome of Tanacetum cinerariifolium, the natural source of mosquito coil.</title>
        <authorList>
            <person name="Yamashiro T."/>
            <person name="Shiraishi A."/>
            <person name="Satake H."/>
            <person name="Nakayama K."/>
        </authorList>
    </citation>
    <scope>NUCLEOTIDE SEQUENCE</scope>
</reference>
<evidence type="ECO:0000313" key="2">
    <source>
        <dbReference type="EMBL" id="GEU32168.1"/>
    </source>
</evidence>
<evidence type="ECO:0000256" key="1">
    <source>
        <dbReference type="SAM" id="MobiDB-lite"/>
    </source>
</evidence>
<dbReference type="AlphaFoldDB" id="A0A6L2J591"/>